<evidence type="ECO:0000313" key="1">
    <source>
        <dbReference type="EMBL" id="KJZ06741.1"/>
    </source>
</evidence>
<name>A0A0F4QGK3_9GAMM</name>
<sequence>MSLTTDLVTSIKGVVPALLKPVSTVIVPFLPDKLLSQYLNGKMSLSSLKNNEELFLKINADLGKKLQEVQVKAVDESDPFSSIQLAESARLIENYIRYIETIRLSLSHIKSPVEESVPNIEDSIAGIEENENDEGYGGEPFENEESSPTWYDIFREIAMRKCEGWRRDLLARCVALEAEEPGSVTLKTLWNIGILETHSFLSLSLFFDSSVYLDDYPVIFLDRDDLMKTVRVSNGESEGVLIQVLTGLIDDGLLSFGEFELSTDEDVSVVSQSSHMMLNNDQNSTENNTYVRLEGYTCTDIGLELCKLYEPSFNEVSELNMQCLADLVQDAEGIGLYKK</sequence>
<dbReference type="PATRIC" id="fig|43658.5.peg.3850"/>
<reference evidence="1 2" key="1">
    <citation type="journal article" date="2015" name="BMC Genomics">
        <title>Genome mining reveals unlocked bioactive potential of marine Gram-negative bacteria.</title>
        <authorList>
            <person name="Machado H."/>
            <person name="Sonnenschein E.C."/>
            <person name="Melchiorsen J."/>
            <person name="Gram L."/>
        </authorList>
    </citation>
    <scope>NUCLEOTIDE SEQUENCE [LARGE SCALE GENOMIC DNA]</scope>
    <source>
        <strain evidence="1 2">S2471</strain>
    </source>
</reference>
<dbReference type="Pfam" id="PF10987">
    <property type="entry name" value="DUF2806"/>
    <property type="match status" value="1"/>
</dbReference>
<accession>A0A0F4QGK3</accession>
<gene>
    <name evidence="1" type="ORF">TW77_18225</name>
</gene>
<proteinExistence type="predicted"/>
<dbReference type="EMBL" id="JXYA01000045">
    <property type="protein sequence ID" value="KJZ06741.1"/>
    <property type="molecule type" value="Genomic_DNA"/>
</dbReference>
<organism evidence="1 2">
    <name type="scientific">Pseudoalteromonas rubra</name>
    <dbReference type="NCBI Taxonomy" id="43658"/>
    <lineage>
        <taxon>Bacteria</taxon>
        <taxon>Pseudomonadati</taxon>
        <taxon>Pseudomonadota</taxon>
        <taxon>Gammaproteobacteria</taxon>
        <taxon>Alteromonadales</taxon>
        <taxon>Pseudoalteromonadaceae</taxon>
        <taxon>Pseudoalteromonas</taxon>
    </lineage>
</organism>
<comment type="caution">
    <text evidence="1">The sequence shown here is derived from an EMBL/GenBank/DDBJ whole genome shotgun (WGS) entry which is preliminary data.</text>
</comment>
<keyword evidence="2" id="KW-1185">Reference proteome</keyword>
<dbReference type="InterPro" id="IPR021254">
    <property type="entry name" value="DUF2806"/>
</dbReference>
<evidence type="ECO:0000313" key="2">
    <source>
        <dbReference type="Proteomes" id="UP000033452"/>
    </source>
</evidence>
<dbReference type="RefSeq" id="WP_046006409.1">
    <property type="nucleotide sequence ID" value="NZ_JXYA01000045.1"/>
</dbReference>
<dbReference type="AlphaFoldDB" id="A0A0F4QGK3"/>
<dbReference type="Proteomes" id="UP000033452">
    <property type="component" value="Unassembled WGS sequence"/>
</dbReference>
<protein>
    <submittedName>
        <fullName evidence="1">Uncharacterized protein</fullName>
    </submittedName>
</protein>